<dbReference type="SUPFAM" id="SSF55874">
    <property type="entry name" value="ATPase domain of HSP90 chaperone/DNA topoisomerase II/histidine kinase"/>
    <property type="match status" value="1"/>
</dbReference>
<dbReference type="EMBL" id="BARV01010349">
    <property type="protein sequence ID" value="GAI11129.1"/>
    <property type="molecule type" value="Genomic_DNA"/>
</dbReference>
<dbReference type="AlphaFoldDB" id="X1MXN1"/>
<evidence type="ECO:0000313" key="1">
    <source>
        <dbReference type="EMBL" id="GAI11129.1"/>
    </source>
</evidence>
<sequence>SLKSRGSGIGFAGLGAKIAFNSAQRVITETRSSDYERGSNWYLKGERLIWEEIPVRKLSETGTYVEIHFNKSKNPLYRDTKGIISIVERHYTPLFIRQLHTFYSKVGIYSSNLHFYVDGLEIPITTLSSKSRLTCKSLAKCSYNPFK</sequence>
<comment type="caution">
    <text evidence="1">The sequence shown here is derived from an EMBL/GenBank/DDBJ whole genome shotgun (WGS) entry which is preliminary data.</text>
</comment>
<evidence type="ECO:0008006" key="2">
    <source>
        <dbReference type="Google" id="ProtNLM"/>
    </source>
</evidence>
<proteinExistence type="predicted"/>
<gene>
    <name evidence="1" type="ORF">S06H3_20058</name>
</gene>
<name>X1MXN1_9ZZZZ</name>
<organism evidence="1">
    <name type="scientific">marine sediment metagenome</name>
    <dbReference type="NCBI Taxonomy" id="412755"/>
    <lineage>
        <taxon>unclassified sequences</taxon>
        <taxon>metagenomes</taxon>
        <taxon>ecological metagenomes</taxon>
    </lineage>
</organism>
<feature type="non-terminal residue" evidence="1">
    <location>
        <position position="1"/>
    </location>
</feature>
<accession>X1MXN1</accession>
<reference evidence="1" key="1">
    <citation type="journal article" date="2014" name="Front. Microbiol.">
        <title>High frequency of phylogenetically diverse reductive dehalogenase-homologous genes in deep subseafloor sedimentary metagenomes.</title>
        <authorList>
            <person name="Kawai M."/>
            <person name="Futagami T."/>
            <person name="Toyoda A."/>
            <person name="Takaki Y."/>
            <person name="Nishi S."/>
            <person name="Hori S."/>
            <person name="Arai W."/>
            <person name="Tsubouchi T."/>
            <person name="Morono Y."/>
            <person name="Uchiyama I."/>
            <person name="Ito T."/>
            <person name="Fujiyama A."/>
            <person name="Inagaki F."/>
            <person name="Takami H."/>
        </authorList>
    </citation>
    <scope>NUCLEOTIDE SEQUENCE</scope>
    <source>
        <strain evidence="1">Expedition CK06-06</strain>
    </source>
</reference>
<protein>
    <recommendedName>
        <fullName evidence="2">Histidine kinase/HSP90-like ATPase domain-containing protein</fullName>
    </recommendedName>
</protein>
<dbReference type="InterPro" id="IPR036890">
    <property type="entry name" value="HATPase_C_sf"/>
</dbReference>